<dbReference type="PANTHER" id="PTHR33969">
    <property type="entry name" value="SEGREGATION AND CONDENSATION PROTEIN A"/>
    <property type="match status" value="1"/>
</dbReference>
<dbReference type="GO" id="GO:0007059">
    <property type="term" value="P:chromosome segregation"/>
    <property type="evidence" value="ECO:0007669"/>
    <property type="project" value="UniProtKB-KW"/>
</dbReference>
<dbReference type="EMBL" id="PGTN01000013">
    <property type="protein sequence ID" value="PJF48478.1"/>
    <property type="molecule type" value="Genomic_DNA"/>
</dbReference>
<keyword evidence="1" id="KW-0159">Chromosome partition</keyword>
<protein>
    <recommendedName>
        <fullName evidence="2">Segregation and condensation protein A</fullName>
    </recommendedName>
</protein>
<dbReference type="PANTHER" id="PTHR33969:SF2">
    <property type="entry name" value="SEGREGATION AND CONDENSATION PROTEIN A"/>
    <property type="match status" value="1"/>
</dbReference>
<sequence length="286" mass="32228">MENWAMTEMQHTRLSGGEVVQGAAGPASPPPFSIHLPVYEGPLDVLLRLIEERQLEITEVSLAMVTDQFIAYMAGMPRRDPRTIAHFLSVAARLIVIKSRALLPQVAVALEAQEETDDLVSQLQAYQLYKHAARMLRAREQQQLRAYPVHPPPIPRPPSKKLPLDNVTLEALASAMQRVVNRWLPPPVADEVIARLPFTVNDCMDRILSAVNTHRRVAFTDMLEGVHTRVEIVVTLLALLELLKRYVVRCYQGTLFGEIIIEHFPEEERPPADERPTAREEAAFDG</sequence>
<dbReference type="InterPro" id="IPR003768">
    <property type="entry name" value="ScpA"/>
</dbReference>
<dbReference type="Gene3D" id="6.10.250.2410">
    <property type="match status" value="1"/>
</dbReference>
<dbReference type="Gene3D" id="1.10.10.580">
    <property type="entry name" value="Structural maintenance of chromosome 1. Chain E"/>
    <property type="match status" value="1"/>
</dbReference>
<name>A0A2M8QFD5_9CHLR</name>
<dbReference type="Proteomes" id="UP000230790">
    <property type="component" value="Unassembled WGS sequence"/>
</dbReference>
<accession>A0A2M8QFD5</accession>
<dbReference type="InterPro" id="IPR023093">
    <property type="entry name" value="ScpA-like_C"/>
</dbReference>
<dbReference type="Pfam" id="PF02616">
    <property type="entry name" value="SMC_ScpA"/>
    <property type="match status" value="1"/>
</dbReference>
<evidence type="ECO:0000256" key="1">
    <source>
        <dbReference type="ARBA" id="ARBA00022829"/>
    </source>
</evidence>
<evidence type="ECO:0000256" key="2">
    <source>
        <dbReference type="ARBA" id="ARBA00044777"/>
    </source>
</evidence>
<reference evidence="4 5" key="1">
    <citation type="submission" date="2017-11" db="EMBL/GenBank/DDBJ databases">
        <title>Evolution of Phototrophy in the Chloroflexi Phylum Driven by Horizontal Gene Transfer.</title>
        <authorList>
            <person name="Ward L.M."/>
            <person name="Hemp J."/>
            <person name="Shih P.M."/>
            <person name="Mcglynn S.E."/>
            <person name="Fischer W."/>
        </authorList>
    </citation>
    <scope>NUCLEOTIDE SEQUENCE [LARGE SCALE GENOMIC DNA]</scope>
    <source>
        <strain evidence="4">JP3_7</strain>
    </source>
</reference>
<evidence type="ECO:0000256" key="3">
    <source>
        <dbReference type="SAM" id="MobiDB-lite"/>
    </source>
</evidence>
<proteinExistence type="predicted"/>
<gene>
    <name evidence="4" type="ORF">CUN48_03185</name>
</gene>
<evidence type="ECO:0000313" key="5">
    <source>
        <dbReference type="Proteomes" id="UP000230790"/>
    </source>
</evidence>
<dbReference type="AlphaFoldDB" id="A0A2M8QFD5"/>
<organism evidence="4 5">
    <name type="scientific">Candidatus Thermofonsia Clade 3 bacterium</name>
    <dbReference type="NCBI Taxonomy" id="2364212"/>
    <lineage>
        <taxon>Bacteria</taxon>
        <taxon>Bacillati</taxon>
        <taxon>Chloroflexota</taxon>
        <taxon>Candidatus Thermofontia</taxon>
        <taxon>Candidatus Thermofonsia Clade 3</taxon>
    </lineage>
</organism>
<feature type="region of interest" description="Disordered" evidence="3">
    <location>
        <begin position="267"/>
        <end position="286"/>
    </location>
</feature>
<comment type="caution">
    <text evidence="4">The sequence shown here is derived from an EMBL/GenBank/DDBJ whole genome shotgun (WGS) entry which is preliminary data.</text>
</comment>
<evidence type="ECO:0000313" key="4">
    <source>
        <dbReference type="EMBL" id="PJF48478.1"/>
    </source>
</evidence>